<comment type="subcellular location">
    <subcellularLocation>
        <location evidence="1">Virion</location>
    </subcellularLocation>
</comment>
<dbReference type="GO" id="GO:0005198">
    <property type="term" value="F:structural molecule activity"/>
    <property type="evidence" value="ECO:0007669"/>
    <property type="project" value="InterPro"/>
</dbReference>
<reference evidence="6" key="1">
    <citation type="submission" date="2013-09" db="EMBL/GenBank/DDBJ databases">
        <authorList>
            <person name="Hopkins M.S."/>
            <person name="Breitbart M."/>
        </authorList>
    </citation>
    <scope>NUCLEOTIDE SEQUENCE</scope>
</reference>
<dbReference type="SUPFAM" id="SSF88645">
    <property type="entry name" value="ssDNA viruses"/>
    <property type="match status" value="1"/>
</dbReference>
<reference evidence="6" key="2">
    <citation type="journal article" date="2014" name="ISME J.">
        <title>Diversity of environmental single-stranded DNA phages revealed by PCR amplification of the partial major capsid protein.</title>
        <authorList>
            <person name="Hopkins M."/>
            <person name="Kailasan S."/>
            <person name="Cohen A."/>
            <person name="Roux S."/>
            <person name="Tucker K.P."/>
            <person name="Shevenell A."/>
            <person name="Agbandje-McKenna M."/>
            <person name="Breitbart M."/>
        </authorList>
    </citation>
    <scope>NUCLEOTIDE SEQUENCE</scope>
</reference>
<organism evidence="6">
    <name type="scientific">Gokushovirinae environmental samples</name>
    <dbReference type="NCBI Taxonomy" id="1478972"/>
    <lineage>
        <taxon>Viruses</taxon>
        <taxon>Monodnaviria</taxon>
        <taxon>Sangervirae</taxon>
        <taxon>Phixviricota</taxon>
        <taxon>Malgrandaviricetes</taxon>
        <taxon>Petitvirales</taxon>
        <taxon>Microviridae</taxon>
        <taxon>environmental samples</taxon>
    </lineage>
</organism>
<proteinExistence type="inferred from homology"/>
<dbReference type="InterPro" id="IPR016184">
    <property type="entry name" value="Capsid/spike_ssDNA_virus"/>
</dbReference>
<evidence type="ECO:0000256" key="1">
    <source>
        <dbReference type="ARBA" id="ARBA00004328"/>
    </source>
</evidence>
<evidence type="ECO:0000256" key="5">
    <source>
        <dbReference type="ARBA" id="ARBA00022844"/>
    </source>
</evidence>
<dbReference type="Pfam" id="PF02305">
    <property type="entry name" value="Phage_F"/>
    <property type="match status" value="1"/>
</dbReference>
<accession>X2J5P3</accession>
<evidence type="ECO:0000256" key="4">
    <source>
        <dbReference type="ARBA" id="ARBA00022561"/>
    </source>
</evidence>
<keyword evidence="5" id="KW-0946">Virion</keyword>
<evidence type="ECO:0000256" key="2">
    <source>
        <dbReference type="ARBA" id="ARBA00009963"/>
    </source>
</evidence>
<dbReference type="InterPro" id="IPR037002">
    <property type="entry name" value="Microviridae_protein_F_sf"/>
</dbReference>
<name>X2J5P3_9VIRU</name>
<feature type="non-terminal residue" evidence="6">
    <location>
        <position position="1"/>
    </location>
</feature>
<feature type="non-terminal residue" evidence="6">
    <location>
        <position position="174"/>
    </location>
</feature>
<keyword evidence="4" id="KW-0167">Capsid protein</keyword>
<protein>
    <submittedName>
        <fullName evidence="6">Major capsid protein</fullName>
    </submittedName>
</protein>
<dbReference type="InterPro" id="IPR003514">
    <property type="entry name" value="Microviridae_protein_F"/>
</dbReference>
<evidence type="ECO:0000313" key="6">
    <source>
        <dbReference type="EMBL" id="AHN52634.1"/>
    </source>
</evidence>
<evidence type="ECO:0000256" key="3">
    <source>
        <dbReference type="ARBA" id="ARBA00022431"/>
    </source>
</evidence>
<dbReference type="GO" id="GO:0039615">
    <property type="term" value="C:T=1 icosahedral viral capsid"/>
    <property type="evidence" value="ECO:0007669"/>
    <property type="project" value="UniProtKB-KW"/>
</dbReference>
<comment type="similarity">
    <text evidence="2">Belongs to the microviridae F protein family.</text>
</comment>
<dbReference type="Gene3D" id="2.60.169.10">
    <property type="entry name" value="Microviridae F protein"/>
    <property type="match status" value="1"/>
</dbReference>
<keyword evidence="3" id="KW-1140">T=1 icosahedral capsid protein</keyword>
<dbReference type="EMBL" id="KF689234">
    <property type="protein sequence ID" value="AHN52634.1"/>
    <property type="molecule type" value="Genomic_DNA"/>
</dbReference>
<sequence length="174" mass="18481">PGLQKGPSVDIPLFGQAPITGIGIHDAANSTSSGSWRYVQTDDVGTIGNFPFSWPMNTTTTMSVLASEQNGATAQPQVYANLDETQSSATVNQLRQAFQVQKMYERDARGGTRYTEIIRAHFNVVSPDSRLQRSEYLGGGTTAINISPLAATADTLTDVQTGRELGGLSAVGNS</sequence>